<comment type="function">
    <text evidence="13">Involved in the transmission of sensory signals from the chemoreceptors to the flagellar motors. CheA is autophosphorylated; it can transfer its phosphate group to either CheB or CheY.</text>
</comment>
<dbReference type="Gene3D" id="2.30.30.40">
    <property type="entry name" value="SH3 Domains"/>
    <property type="match status" value="1"/>
</dbReference>
<dbReference type="Gene3D" id="1.10.287.560">
    <property type="entry name" value="Histidine kinase CheA-like, homodimeric domain"/>
    <property type="match status" value="1"/>
</dbReference>
<evidence type="ECO:0000313" key="20">
    <source>
        <dbReference type="EMBL" id="QNK42349.1"/>
    </source>
</evidence>
<keyword evidence="10" id="KW-0418">Kinase</keyword>
<evidence type="ECO:0000256" key="15">
    <source>
        <dbReference type="SAM" id="MobiDB-lite"/>
    </source>
</evidence>
<dbReference type="SUPFAM" id="SSF55052">
    <property type="entry name" value="CheY-binding domain of CheA"/>
    <property type="match status" value="1"/>
</dbReference>
<dbReference type="KEGG" id="cfem:HCR03_09145"/>
<dbReference type="SMART" id="SM00387">
    <property type="entry name" value="HATPase_c"/>
    <property type="match status" value="1"/>
</dbReference>
<evidence type="ECO:0000259" key="16">
    <source>
        <dbReference type="PROSITE" id="PS50109"/>
    </source>
</evidence>
<gene>
    <name evidence="19" type="primary">cheA</name>
    <name evidence="19" type="ORF">CAFE_04340</name>
    <name evidence="20" type="ORF">HCR03_09145</name>
</gene>
<dbReference type="SUPFAM" id="SSF47226">
    <property type="entry name" value="Histidine-containing phosphotransfer domain, HPT domain"/>
    <property type="match status" value="1"/>
</dbReference>
<evidence type="ECO:0000256" key="2">
    <source>
        <dbReference type="ARBA" id="ARBA00004496"/>
    </source>
</evidence>
<dbReference type="Gene3D" id="1.20.120.160">
    <property type="entry name" value="HPT domain"/>
    <property type="match status" value="1"/>
</dbReference>
<dbReference type="CDD" id="cd00088">
    <property type="entry name" value="HPT"/>
    <property type="match status" value="1"/>
</dbReference>
<evidence type="ECO:0000313" key="22">
    <source>
        <dbReference type="Proteomes" id="UP000515909"/>
    </source>
</evidence>
<dbReference type="Pfam" id="PF02518">
    <property type="entry name" value="HATPase_c"/>
    <property type="match status" value="1"/>
</dbReference>
<dbReference type="InterPro" id="IPR035891">
    <property type="entry name" value="CheY-binding_CheA"/>
</dbReference>
<evidence type="ECO:0000256" key="12">
    <source>
        <dbReference type="ARBA" id="ARBA00023012"/>
    </source>
</evidence>
<dbReference type="Pfam" id="PF07194">
    <property type="entry name" value="P2"/>
    <property type="match status" value="1"/>
</dbReference>
<dbReference type="Gene3D" id="3.30.565.10">
    <property type="entry name" value="Histidine kinase-like ATPase, C-terminal domain"/>
    <property type="match status" value="1"/>
</dbReference>
<dbReference type="OrthoDB" id="9803176at2"/>
<dbReference type="AlphaFoldDB" id="A0A6N8HVR4"/>
<dbReference type="InterPro" id="IPR002545">
    <property type="entry name" value="CheW-lke_dom"/>
</dbReference>
<dbReference type="InterPro" id="IPR036890">
    <property type="entry name" value="HATPase_C_sf"/>
</dbReference>
<dbReference type="InterPro" id="IPR036061">
    <property type="entry name" value="CheW-like_dom_sf"/>
</dbReference>
<reference evidence="19 21" key="1">
    <citation type="submission" date="2019-09" db="EMBL/GenBank/DDBJ databases">
        <title>Genome sequence of Clostridium sp. EA1.</title>
        <authorList>
            <person name="Poehlein A."/>
            <person name="Bengelsdorf F.R."/>
            <person name="Daniel R."/>
        </authorList>
    </citation>
    <scope>NUCLEOTIDE SEQUENCE [LARGE SCALE GENOMIC DNA]</scope>
    <source>
        <strain evidence="19 21">EA1</strain>
    </source>
</reference>
<dbReference type="GO" id="GO:0005737">
    <property type="term" value="C:cytoplasm"/>
    <property type="evidence" value="ECO:0007669"/>
    <property type="project" value="UniProtKB-SubCell"/>
</dbReference>
<keyword evidence="5" id="KW-0963">Cytoplasm</keyword>
<dbReference type="EMBL" id="VWXL01000014">
    <property type="protein sequence ID" value="MVB09769.1"/>
    <property type="molecule type" value="Genomic_DNA"/>
</dbReference>
<evidence type="ECO:0000256" key="14">
    <source>
        <dbReference type="PROSITE-ProRule" id="PRU00110"/>
    </source>
</evidence>
<evidence type="ECO:0000256" key="8">
    <source>
        <dbReference type="ARBA" id="ARBA00022679"/>
    </source>
</evidence>
<dbReference type="InterPro" id="IPR051315">
    <property type="entry name" value="Bact_Chemotaxis_CheA"/>
</dbReference>
<dbReference type="RefSeq" id="WP_066642897.1">
    <property type="nucleotide sequence ID" value="NZ_CP060286.1"/>
</dbReference>
<dbReference type="SMART" id="SM01231">
    <property type="entry name" value="H-kinase_dim"/>
    <property type="match status" value="1"/>
</dbReference>
<evidence type="ECO:0000256" key="13">
    <source>
        <dbReference type="ARBA" id="ARBA00035100"/>
    </source>
</evidence>
<feature type="domain" description="CheW-like" evidence="17">
    <location>
        <begin position="547"/>
        <end position="684"/>
    </location>
</feature>
<dbReference type="InterPro" id="IPR004105">
    <property type="entry name" value="CheA-like_dim"/>
</dbReference>
<dbReference type="Pfam" id="PF01627">
    <property type="entry name" value="Hpt"/>
    <property type="match status" value="1"/>
</dbReference>
<feature type="region of interest" description="Disordered" evidence="15">
    <location>
        <begin position="258"/>
        <end position="292"/>
    </location>
</feature>
<keyword evidence="12" id="KW-0902">Two-component regulatory system</keyword>
<dbReference type="PROSITE" id="PS50109">
    <property type="entry name" value="HIS_KIN"/>
    <property type="match status" value="1"/>
</dbReference>
<sequence>MESGNESMLDVYLFETNDLLEHLDDILIESEKNKELDQEDINEIFRIMHTIKGSSAMMQFNSLAVISHKMEDLFAFVREKGIGQKDLEDLFDLMFRSGDFLKGEVKKVQEGQPLTTNIGTLEQEINDFLKKISDNAAAVPETSVQNEAPKEAPAVSGDEEKIIKEESGRGFPFAIRVSFDEEAQMENLRAFMLVNSLQDSGLEFEYRPHDIETDKSTASEIQKNGFYLFFGKEQARDRAVSAVEAFTYTKTYSVLGEAPSEQRSSVSGPAAAGKAGAAGSRPQNAAQQPHVPVKQSLINVNLSKLDNLMDLMGEIVITESMVTSTPALQQAGLDNNFTKASRQLRKLTDELQEIVMSIRMVPVSTVFQKMNRIVRDMSKKLDKEAQLVLVGEETEVDKTIVDSISDPIMHLVRNGMDHGIESKEARAKTSKPKVGTITLSAQNTGGEILITVSDDGTGIDRQAVLSKAQKKGLLNKPADEYTDHEVNQFILMPGFSTNEVVTEFSGRGVGMDVVKENVEKIGGDVTVESKPGQGTKVIFKIPLTLAIVNGMKISVGDTMFTIPIKNILQSFKAKDENIMYDTDMHEIIMVRDRYYPVVRLHKSYHLDTKVQSIGDGIMILVGTHDNSFCLFADALLGEQQVVVKPLPAYLTQFKVKKSGIDGCAILGDGSISLILNVQNLYNAS</sequence>
<dbReference type="Pfam" id="PF02895">
    <property type="entry name" value="H-kinase_dim"/>
    <property type="match status" value="1"/>
</dbReference>
<dbReference type="EMBL" id="CP060286">
    <property type="protein sequence ID" value="QNK42349.1"/>
    <property type="molecule type" value="Genomic_DNA"/>
</dbReference>
<dbReference type="Proteomes" id="UP000469440">
    <property type="component" value="Unassembled WGS sequence"/>
</dbReference>
<dbReference type="PROSITE" id="PS50851">
    <property type="entry name" value="CHEW"/>
    <property type="match status" value="1"/>
</dbReference>
<dbReference type="PANTHER" id="PTHR43395">
    <property type="entry name" value="SENSOR HISTIDINE KINASE CHEA"/>
    <property type="match status" value="1"/>
</dbReference>
<evidence type="ECO:0000256" key="3">
    <source>
        <dbReference type="ARBA" id="ARBA00012438"/>
    </source>
</evidence>
<dbReference type="EC" id="2.7.13.3" evidence="3"/>
<evidence type="ECO:0000259" key="18">
    <source>
        <dbReference type="PROSITE" id="PS50894"/>
    </source>
</evidence>
<evidence type="ECO:0000256" key="5">
    <source>
        <dbReference type="ARBA" id="ARBA00022490"/>
    </source>
</evidence>
<dbReference type="GO" id="GO:0000155">
    <property type="term" value="F:phosphorelay sensor kinase activity"/>
    <property type="evidence" value="ECO:0007669"/>
    <property type="project" value="InterPro"/>
</dbReference>
<dbReference type="InterPro" id="IPR008207">
    <property type="entry name" value="Sig_transdc_His_kin_Hpt_dom"/>
</dbReference>
<feature type="compositionally biased region" description="Low complexity" evidence="15">
    <location>
        <begin position="264"/>
        <end position="280"/>
    </location>
</feature>
<accession>A0A6N8HVR4</accession>
<dbReference type="SMART" id="SM00260">
    <property type="entry name" value="CheW"/>
    <property type="match status" value="1"/>
</dbReference>
<evidence type="ECO:0000256" key="1">
    <source>
        <dbReference type="ARBA" id="ARBA00000085"/>
    </source>
</evidence>
<evidence type="ECO:0000256" key="7">
    <source>
        <dbReference type="ARBA" id="ARBA00022553"/>
    </source>
</evidence>
<protein>
    <recommendedName>
        <fullName evidence="4">Chemotaxis protein CheA</fullName>
        <ecNumber evidence="3">2.7.13.3</ecNumber>
    </recommendedName>
</protein>
<proteinExistence type="predicted"/>
<comment type="catalytic activity">
    <reaction evidence="1">
        <text>ATP + protein L-histidine = ADP + protein N-phospho-L-histidine.</text>
        <dbReference type="EC" id="2.7.13.3"/>
    </reaction>
</comment>
<evidence type="ECO:0000256" key="6">
    <source>
        <dbReference type="ARBA" id="ARBA00022500"/>
    </source>
</evidence>
<dbReference type="SUPFAM" id="SSF47384">
    <property type="entry name" value="Homodimeric domain of signal transducing histidine kinase"/>
    <property type="match status" value="1"/>
</dbReference>
<accession>A0A7G8TFF8</accession>
<dbReference type="InterPro" id="IPR037006">
    <property type="entry name" value="CheA-like_homodim_sf"/>
</dbReference>
<keyword evidence="6" id="KW-0145">Chemotaxis</keyword>
<evidence type="ECO:0000313" key="19">
    <source>
        <dbReference type="EMBL" id="MVB09769.1"/>
    </source>
</evidence>
<dbReference type="SUPFAM" id="SSF55874">
    <property type="entry name" value="ATPase domain of HSP90 chaperone/DNA topoisomerase II/histidine kinase"/>
    <property type="match status" value="1"/>
</dbReference>
<evidence type="ECO:0000313" key="21">
    <source>
        <dbReference type="Proteomes" id="UP000469440"/>
    </source>
</evidence>
<dbReference type="InterPro" id="IPR036641">
    <property type="entry name" value="HPT_dom_sf"/>
</dbReference>
<comment type="subcellular location">
    <subcellularLocation>
        <location evidence="2">Cytoplasm</location>
    </subcellularLocation>
</comment>
<dbReference type="PRINTS" id="PR00344">
    <property type="entry name" value="BCTRLSENSOR"/>
</dbReference>
<feature type="domain" description="HPt" evidence="18">
    <location>
        <begin position="1"/>
        <end position="108"/>
    </location>
</feature>
<organism evidence="19 21">
    <name type="scientific">Caproicibacter fermentans</name>
    <dbReference type="NCBI Taxonomy" id="2576756"/>
    <lineage>
        <taxon>Bacteria</taxon>
        <taxon>Bacillati</taxon>
        <taxon>Bacillota</taxon>
        <taxon>Clostridia</taxon>
        <taxon>Eubacteriales</taxon>
        <taxon>Acutalibacteraceae</taxon>
        <taxon>Caproicibacter</taxon>
    </lineage>
</organism>
<dbReference type="PROSITE" id="PS50894">
    <property type="entry name" value="HPT"/>
    <property type="match status" value="1"/>
</dbReference>
<evidence type="ECO:0000256" key="10">
    <source>
        <dbReference type="ARBA" id="ARBA00022777"/>
    </source>
</evidence>
<keyword evidence="7 14" id="KW-0597">Phosphoprotein</keyword>
<keyword evidence="8 19" id="KW-0808">Transferase</keyword>
<dbReference type="GO" id="GO:0006935">
    <property type="term" value="P:chemotaxis"/>
    <property type="evidence" value="ECO:0007669"/>
    <property type="project" value="UniProtKB-KW"/>
</dbReference>
<evidence type="ECO:0000256" key="4">
    <source>
        <dbReference type="ARBA" id="ARBA00021495"/>
    </source>
</evidence>
<dbReference type="InterPro" id="IPR005467">
    <property type="entry name" value="His_kinase_dom"/>
</dbReference>
<keyword evidence="21" id="KW-1185">Reference proteome</keyword>
<dbReference type="GO" id="GO:0005524">
    <property type="term" value="F:ATP binding"/>
    <property type="evidence" value="ECO:0007669"/>
    <property type="project" value="UniProtKB-KW"/>
</dbReference>
<evidence type="ECO:0000256" key="11">
    <source>
        <dbReference type="ARBA" id="ARBA00022840"/>
    </source>
</evidence>
<evidence type="ECO:0000259" key="17">
    <source>
        <dbReference type="PROSITE" id="PS50851"/>
    </source>
</evidence>
<keyword evidence="11" id="KW-0067">ATP-binding</keyword>
<dbReference type="Proteomes" id="UP000515909">
    <property type="component" value="Chromosome"/>
</dbReference>
<dbReference type="InterPro" id="IPR036097">
    <property type="entry name" value="HisK_dim/P_sf"/>
</dbReference>
<dbReference type="CDD" id="cd16916">
    <property type="entry name" value="HATPase_CheA-like"/>
    <property type="match status" value="1"/>
</dbReference>
<dbReference type="InterPro" id="IPR003594">
    <property type="entry name" value="HATPase_dom"/>
</dbReference>
<dbReference type="SUPFAM" id="SSF50341">
    <property type="entry name" value="CheW-like"/>
    <property type="match status" value="1"/>
</dbReference>
<dbReference type="SMART" id="SM00073">
    <property type="entry name" value="HPT"/>
    <property type="match status" value="1"/>
</dbReference>
<dbReference type="Pfam" id="PF01584">
    <property type="entry name" value="CheW"/>
    <property type="match status" value="1"/>
</dbReference>
<dbReference type="InterPro" id="IPR010808">
    <property type="entry name" value="CheA_P2-bd"/>
</dbReference>
<name>A0A6N8HVR4_9FIRM</name>
<dbReference type="PANTHER" id="PTHR43395:SF10">
    <property type="entry name" value="CHEMOTAXIS PROTEIN CHEA"/>
    <property type="match status" value="1"/>
</dbReference>
<dbReference type="FunFam" id="3.30.565.10:FF:000016">
    <property type="entry name" value="Chemotaxis protein CheA, putative"/>
    <property type="match status" value="1"/>
</dbReference>
<reference evidence="20 22" key="2">
    <citation type="submission" date="2020-08" db="EMBL/GenBank/DDBJ databases">
        <title>The isolate Caproiciproducens sp. 7D4C2 produces n-caproate at mildly acidic conditions from hexoses: genome and rBOX comparison with related strains and chain-elongating bacteria.</title>
        <authorList>
            <person name="Esquivel-Elizondo S."/>
            <person name="Bagci C."/>
            <person name="Temovska M."/>
            <person name="Jeon B.S."/>
            <person name="Bessarab I."/>
            <person name="Williams R.B.H."/>
            <person name="Huson D.H."/>
            <person name="Angenent L.T."/>
        </authorList>
    </citation>
    <scope>NUCLEOTIDE SEQUENCE [LARGE SCALE GENOMIC DNA]</scope>
    <source>
        <strain evidence="20 22">7D4C2</strain>
    </source>
</reference>
<evidence type="ECO:0000256" key="9">
    <source>
        <dbReference type="ARBA" id="ARBA00022741"/>
    </source>
</evidence>
<dbReference type="InterPro" id="IPR004358">
    <property type="entry name" value="Sig_transdc_His_kin-like_C"/>
</dbReference>
<feature type="domain" description="Histidine kinase" evidence="16">
    <location>
        <begin position="341"/>
        <end position="545"/>
    </location>
</feature>
<feature type="modified residue" description="Phosphohistidine" evidence="14">
    <location>
        <position position="49"/>
    </location>
</feature>
<keyword evidence="9" id="KW-0547">Nucleotide-binding</keyword>